<dbReference type="Proteomes" id="UP000505306">
    <property type="component" value="Chromosome"/>
</dbReference>
<dbReference type="InterPro" id="IPR036291">
    <property type="entry name" value="NAD(P)-bd_dom_sf"/>
</dbReference>
<dbReference type="RefSeq" id="WP_164678041.1">
    <property type="nucleotide sequence ID" value="NZ_CP049057.1"/>
</dbReference>
<dbReference type="Gene3D" id="3.40.50.720">
    <property type="entry name" value="NAD(P)-binding Rossmann-like Domain"/>
    <property type="match status" value="1"/>
</dbReference>
<accession>A0A6G6GHL8</accession>
<reference evidence="1 2" key="1">
    <citation type="submission" date="2020-02" db="EMBL/GenBank/DDBJ databases">
        <title>Complete genome sequence of Flavobacteriaceae bacterium.</title>
        <authorList>
            <person name="Kim S.-J."/>
            <person name="Kim Y.-S."/>
            <person name="Kim K.-H."/>
        </authorList>
    </citation>
    <scope>NUCLEOTIDE SEQUENCE [LARGE SCALE GENOMIC DNA]</scope>
    <source>
        <strain evidence="1 2">RR4-40</strain>
    </source>
</reference>
<organism evidence="1 2">
    <name type="scientific">Rasiella rasia</name>
    <dbReference type="NCBI Taxonomy" id="2744027"/>
    <lineage>
        <taxon>Bacteria</taxon>
        <taxon>Pseudomonadati</taxon>
        <taxon>Bacteroidota</taxon>
        <taxon>Flavobacteriia</taxon>
        <taxon>Flavobacteriales</taxon>
        <taxon>Flavobacteriaceae</taxon>
        <taxon>Rasiella</taxon>
    </lineage>
</organism>
<proteinExistence type="predicted"/>
<dbReference type="KEGG" id="mgel:G5B37_00200"/>
<dbReference type="PANTHER" id="PTHR14097:SF8">
    <property type="entry name" value="NAD(P)-BINDING DOMAIN-CONTAINING PROTEIN"/>
    <property type="match status" value="1"/>
</dbReference>
<protein>
    <submittedName>
        <fullName evidence="1">Epimerase</fullName>
    </submittedName>
</protein>
<evidence type="ECO:0000313" key="1">
    <source>
        <dbReference type="EMBL" id="QIE58042.1"/>
    </source>
</evidence>
<gene>
    <name evidence="1" type="ORF">G5B37_00200</name>
</gene>
<dbReference type="EMBL" id="CP049057">
    <property type="protein sequence ID" value="QIE58042.1"/>
    <property type="molecule type" value="Genomic_DNA"/>
</dbReference>
<keyword evidence="2" id="KW-1185">Reference proteome</keyword>
<dbReference type="SUPFAM" id="SSF51735">
    <property type="entry name" value="NAD(P)-binding Rossmann-fold domains"/>
    <property type="match status" value="1"/>
</dbReference>
<name>A0A6G6GHL8_9FLAO</name>
<sequence>MKVIMTGSTGMVGKGVLLECIDDETVEKILLINRNPIDISHPKIKEILHQDFTSFNKIKVEFKDYNACFHCMGVSSAGISEETYYKLTYTISEALANAIYNVNPNILFTYVSGAGTDSSEQGYSMWARVKGKTENFILNKGFKDAYAFRPGVILPERGVKSKTKLYNFFYVITKPIFPLIKRMKSVTTTSRIGRAMINLYHDPHPLKHLEGADINKVAKLKV</sequence>
<dbReference type="PANTHER" id="PTHR14097">
    <property type="entry name" value="OXIDOREDUCTASE HTATIP2"/>
    <property type="match status" value="1"/>
</dbReference>
<evidence type="ECO:0000313" key="2">
    <source>
        <dbReference type="Proteomes" id="UP000505306"/>
    </source>
</evidence>
<dbReference type="AlphaFoldDB" id="A0A6G6GHL8"/>